<dbReference type="GO" id="GO:0016020">
    <property type="term" value="C:membrane"/>
    <property type="evidence" value="ECO:0007669"/>
    <property type="project" value="UniProtKB-SubCell"/>
</dbReference>
<feature type="transmembrane region" description="Helical" evidence="13">
    <location>
        <begin position="2195"/>
        <end position="2222"/>
    </location>
</feature>
<comment type="subcellular location">
    <subcellularLocation>
        <location evidence="1">Membrane</location>
        <topology evidence="1">Single-pass type I membrane protein</topology>
    </subcellularLocation>
</comment>
<feature type="domain" description="Fibronectin type-III" evidence="17">
    <location>
        <begin position="536"/>
        <end position="622"/>
    </location>
</feature>
<feature type="domain" description="Fibronectin type-III" evidence="17">
    <location>
        <begin position="1681"/>
        <end position="1774"/>
    </location>
</feature>
<evidence type="ECO:0000256" key="14">
    <source>
        <dbReference type="SAM" id="SignalP"/>
    </source>
</evidence>
<feature type="domain" description="Tyrosine specific protein phosphatases" evidence="16">
    <location>
        <begin position="2438"/>
        <end position="2511"/>
    </location>
</feature>
<sequence length="2556" mass="275731">MGHLTFRGKTEPNILLVCLVCCLLQVRYLLSPHVCTVTPTISTTEMNINTPNQTIFQTKPPGIVNTGGLNVSGLTQGTTYNVTFNISSGLCYKYITTKPDIISSLNVTSVNTTSISLSWTKPQGNSTSYRVQVQGTGLDRNLSANSESITVTDLTAGSLYTFSVTAWAADNLTEGDTVTIIKHTKPNIISSLNVTSVNTTSISLSWTKPQGNSTSYRVQVQGTGVDRNLTANSESITVTDLTAGSLYTFSVTARAADNLTEGDSVNKSILTKPDIISSLNVTSVNTTSISLSWTKPQGNSTSYRVQVQGTGLDRNLSANSESITVTDLTAGSLYTFSVTARAADNLTEGDTVTIIKHTKPDIISSLNVTSVNTTSISLSWTKPQGNSTSYRVQVQGTGLDRNLTANSESITVTDLTAGSLYTFSVTARATDNLTEGDSVNKSILTKPDIISSLNVTSVNTTSISLSWTKPQGNSTSYRVQVQGTGLDRNLSANSESITVTDLTAGSLYTFSVTARAADNLTEGDTVTIIKHTKPDIISSLNVTSVNTTSISLSWTKPQGNSTSYRVQVQGTGLDRNLTANSESITVTDLTAGSLYTFSVTARATDNLTEGDSVNKSILTKPDIISSLNVTSVNTTSISLSWTKPQGNSTSYRVQVQGTGLDRNLTANSESITVTDLTAGSLYTFSVTARATDNLTEGDSVNKSILTKPDIISSLNVTSVNTTSISLSWTKPQGNSTSYRVQVQGTGLDRNLSANSESITVTDLTAGSLYTFSVTARAADNLTEGDTVTIIKHTKPNIISSLNVTSVNTTSISLSWTKPQGNSTSYRVQVQGTGVDRNLTANSESITVTDLTAGSLYTFSVTARAADNLTEGDSVNKSILTKPDIISSLNVTSVNTTSISLSWTKPQGNSTSYRVQVQGTGVDRNLTANSESITVTDLTAGSLYTFSVTARAADNLTEGDTVTIIKHTKPNIISSLNVTSVNTTSISLSWTKPQGNSTSYRVQVQGTGVDRNLTANSESITVTDLTAGSLYTFSVTARAADNLTEGDTVTIIKHTKPDIISSLNVTSINTTAISLSWTKPQGNSTSYRVQVQGTGLDRNLTTKSESITVTDLTAGSLYTFSVTARAADNLTEGDTVTITKHTKPDIIRSLNVTSVNTTSISLSWTKPQGNSTSYRVQVEVAGVNRSLTANSESITVTNLTAGSLYTFLVTARAADNLTEGEYVAKGSYTKPEKISTIILVSSEPKNSSMLVNWTAPAGNVETYEVNINSSFGDGQTKNITTNTTSFRFDGLRAGRIYSASVTTISGPFRVQSEVVQNATYPNAPGNISIDSKTNSSISLSWGSPVSMDPNSFNFSVTYSSNASDSKTLVTMNTSVQLSNLQSGTLYNMSVVTSGVMGFQSAAVTQSSSTRPNTVQDLNASSISTTSIELKWGKPQDYKTGYKYRVQGLNSSGGVAFNAEVNSETATVSPLETGTLYNLTVTTLTSDYTDGTSSSIILFTRPTTVTNLKAGALNSTTVNLTWARPADFKPGYSYRLQTTGPAAPQNVTVTVENAIITGLNPGTNFSFRVFTRPADSTTEGDPATTTSYTKPEKITTIILVSSEPKNSSMLVNWTAPAGNVETYEVNINSSFGDGQTKNITTNTTSFRFDGLRAGRIYSATVTTISGPFRVQSGVFQNAAYPNAPGSISIDSKTNSSISLSWGSPVSMDPNSFNFSVTYSSNASNSKTLVTLNTSVQLSNLQSGTLYNMSVVTNGVMGFQSAAVTQSSSTRPNTVQDLNASSISTTSIELKWGKPQDYKTGYKYRVQGLNSSGGVAFNAEVNSETATVSPLETGTLYNLTVTTLTSDYTDGTSSSIILFTRPNAVKNLKASDVSTSDVVLGWSEPDEKKDYYKYLLKTTAESSSTQIANKICSQASCSVSNLTAGSSYNFTVFTLMPDDTTSDPQSLTLCTTAESVQVLNCTGEDNKTILTFQLDCPKGLNKGFEIVNNHTNAVAYASFCNGQTTGQYTMSNLNYFTTYHIEIKTLGCGKNSTVLPKDCQTGKTDPPQPPANTTVLLYETDTHETITFEFNSAIFDEKNGPITDYAVIVTTNTDETRPLNSVLGKTYNDKDTQTKSYVAKIIRITGSRAAETKQKVVIGDESSFEDYYNGKLTPKEGYRVSIAGFTKLVMKNQRISQEESLVSCSPYSQIIYLSENPAVVGAAVGGTLGVLLVLILITVVLFVYWKRRSPAKTSDIHIPTIRSHPIKVEHYETYYKKQHADSNCGFAEEFEDLRPTGINQTKNAALAPDNKAKNRYNNVLPYDSSRVKLSIRNSASDDYINANYMPGYESKKQFIAAQGPLPGTVNDFWRMIWEQNVYTLVMLTRCNEQGRVKCEEYWPSSNPKTYSDVTVILTSEIPLNEWTIREFKMKNTKTAESRTIRHFHFTAWPDHGVPETTELLINFRHLVREHMDQYSRNSPTVVHCSAGVGRTGTLIAIDRLIYQIERESVVDIYGIVHNLRMHRPLMVQTEDQYIFLNQCAKDFIRSRTGNNVDLIYQNTAAMGIYENFTPTKTQNGHHC</sequence>
<evidence type="ECO:0000259" key="17">
    <source>
        <dbReference type="PROSITE" id="PS50853"/>
    </source>
</evidence>
<dbReference type="InterPro" id="IPR016130">
    <property type="entry name" value="Tyr_Pase_AS"/>
</dbReference>
<dbReference type="SMART" id="SM00194">
    <property type="entry name" value="PTPc"/>
    <property type="match status" value="1"/>
</dbReference>
<dbReference type="Gene3D" id="2.60.40.10">
    <property type="entry name" value="Immunoglobulins"/>
    <property type="match status" value="21"/>
</dbReference>
<dbReference type="CDD" id="cd00063">
    <property type="entry name" value="FN3"/>
    <property type="match status" value="19"/>
</dbReference>
<comment type="catalytic activity">
    <reaction evidence="12">
        <text>O-phospho-L-tyrosyl-[protein] + H2O = L-tyrosyl-[protein] + phosphate</text>
        <dbReference type="Rhea" id="RHEA:10684"/>
        <dbReference type="Rhea" id="RHEA-COMP:10136"/>
        <dbReference type="Rhea" id="RHEA-COMP:20101"/>
        <dbReference type="ChEBI" id="CHEBI:15377"/>
        <dbReference type="ChEBI" id="CHEBI:43474"/>
        <dbReference type="ChEBI" id="CHEBI:46858"/>
        <dbReference type="ChEBI" id="CHEBI:61978"/>
        <dbReference type="EC" id="3.1.3.48"/>
    </reaction>
</comment>
<gene>
    <name evidence="18" type="primary">PTPRJ</name>
    <name evidence="18" type="ORF">AOXY_G21297</name>
</gene>
<keyword evidence="18" id="KW-0675">Receptor</keyword>
<dbReference type="GO" id="GO:0043235">
    <property type="term" value="C:receptor complex"/>
    <property type="evidence" value="ECO:0007669"/>
    <property type="project" value="TreeGrafter"/>
</dbReference>
<keyword evidence="5" id="KW-0677">Repeat</keyword>
<evidence type="ECO:0000256" key="3">
    <source>
        <dbReference type="ARBA" id="ARBA00022692"/>
    </source>
</evidence>
<dbReference type="InterPro" id="IPR000242">
    <property type="entry name" value="PTP_cat"/>
</dbReference>
<dbReference type="PANTHER" id="PTHR46957">
    <property type="entry name" value="CYTOKINE RECEPTOR"/>
    <property type="match status" value="1"/>
</dbReference>
<feature type="domain" description="Fibronectin type-III" evidence="17">
    <location>
        <begin position="188"/>
        <end position="274"/>
    </location>
</feature>
<feature type="domain" description="Fibronectin type-III" evidence="17">
    <location>
        <begin position="1322"/>
        <end position="1415"/>
    </location>
</feature>
<feature type="domain" description="Fibronectin type-III" evidence="17">
    <location>
        <begin position="101"/>
        <end position="187"/>
    </location>
</feature>
<dbReference type="SUPFAM" id="SSF52799">
    <property type="entry name" value="(Phosphotyrosine protein) phosphatases II"/>
    <property type="match status" value="1"/>
</dbReference>
<dbReference type="SMART" id="SM00060">
    <property type="entry name" value="FN3"/>
    <property type="match status" value="22"/>
</dbReference>
<evidence type="ECO:0000256" key="4">
    <source>
        <dbReference type="ARBA" id="ARBA00022729"/>
    </source>
</evidence>
<dbReference type="FunFam" id="3.90.190.10:FF:000009">
    <property type="entry name" value="Receptor-type tyrosine-protein phosphatase beta"/>
    <property type="match status" value="1"/>
</dbReference>
<dbReference type="GO" id="GO:0032502">
    <property type="term" value="P:developmental process"/>
    <property type="evidence" value="ECO:0007669"/>
    <property type="project" value="UniProtKB-ARBA"/>
</dbReference>
<feature type="domain" description="Fibronectin type-III" evidence="17">
    <location>
        <begin position="971"/>
        <end position="1057"/>
    </location>
</feature>
<feature type="domain" description="Fibronectin type-III" evidence="17">
    <location>
        <begin position="884"/>
        <end position="970"/>
    </location>
</feature>
<feature type="domain" description="Tyrosine-protein phosphatase" evidence="15">
    <location>
        <begin position="2263"/>
        <end position="2520"/>
    </location>
</feature>
<evidence type="ECO:0000256" key="8">
    <source>
        <dbReference type="ARBA" id="ARBA00022989"/>
    </source>
</evidence>
<keyword evidence="9 13" id="KW-0472">Membrane</keyword>
<evidence type="ECO:0000256" key="6">
    <source>
        <dbReference type="ARBA" id="ARBA00022801"/>
    </source>
</evidence>
<dbReference type="SUPFAM" id="SSF49265">
    <property type="entry name" value="Fibronectin type III"/>
    <property type="match status" value="14"/>
</dbReference>
<feature type="domain" description="Fibronectin type-III" evidence="17">
    <location>
        <begin position="1058"/>
        <end position="1144"/>
    </location>
</feature>
<feature type="signal peptide" evidence="14">
    <location>
        <begin position="1"/>
        <end position="31"/>
    </location>
</feature>
<keyword evidence="8 13" id="KW-1133">Transmembrane helix</keyword>
<dbReference type="InterPro" id="IPR003961">
    <property type="entry name" value="FN3_dom"/>
</dbReference>
<dbReference type="PROSITE" id="PS00383">
    <property type="entry name" value="TYR_PHOSPHATASE_1"/>
    <property type="match status" value="1"/>
</dbReference>
<feature type="domain" description="Fibronectin type-III" evidence="17">
    <location>
        <begin position="1233"/>
        <end position="1321"/>
    </location>
</feature>
<feature type="domain" description="Fibronectin type-III" evidence="17">
    <location>
        <begin position="1861"/>
        <end position="1952"/>
    </location>
</feature>
<dbReference type="GO" id="GO:0004725">
    <property type="term" value="F:protein tyrosine phosphatase activity"/>
    <property type="evidence" value="ECO:0007669"/>
    <property type="project" value="UniProtKB-EC"/>
</dbReference>
<dbReference type="InterPro" id="IPR050713">
    <property type="entry name" value="RTP_Phos/Ushers"/>
</dbReference>
<dbReference type="PROSITE" id="PS50853">
    <property type="entry name" value="FN3"/>
    <property type="match status" value="19"/>
</dbReference>
<feature type="domain" description="Fibronectin type-III" evidence="17">
    <location>
        <begin position="623"/>
        <end position="709"/>
    </location>
</feature>
<dbReference type="InterPro" id="IPR029021">
    <property type="entry name" value="Prot-tyrosine_phosphatase-like"/>
</dbReference>
<feature type="domain" description="Fibronectin type-III" evidence="17">
    <location>
        <begin position="1145"/>
        <end position="1232"/>
    </location>
</feature>
<dbReference type="InterPro" id="IPR003595">
    <property type="entry name" value="Tyr_Pase_cat"/>
</dbReference>
<evidence type="ECO:0000256" key="13">
    <source>
        <dbReference type="SAM" id="Phobius"/>
    </source>
</evidence>
<protein>
    <recommendedName>
        <fullName evidence="2">protein-tyrosine-phosphatase</fullName>
        <ecNumber evidence="2">3.1.3.48</ecNumber>
    </recommendedName>
</protein>
<dbReference type="InterPro" id="IPR013783">
    <property type="entry name" value="Ig-like_fold"/>
</dbReference>
<dbReference type="CDD" id="cd14615">
    <property type="entry name" value="R-PTPc-J"/>
    <property type="match status" value="1"/>
</dbReference>
<dbReference type="SMART" id="SM00404">
    <property type="entry name" value="PTPc_motif"/>
    <property type="match status" value="1"/>
</dbReference>
<dbReference type="Gene3D" id="3.90.190.10">
    <property type="entry name" value="Protein tyrosine phosphatase superfamily"/>
    <property type="match status" value="1"/>
</dbReference>
<dbReference type="Pfam" id="PF00041">
    <property type="entry name" value="fn3"/>
    <property type="match status" value="21"/>
</dbReference>
<reference evidence="18" key="1">
    <citation type="submission" date="2022-02" db="EMBL/GenBank/DDBJ databases">
        <title>Atlantic sturgeon de novo genome assembly.</title>
        <authorList>
            <person name="Stock M."/>
            <person name="Klopp C."/>
            <person name="Guiguen Y."/>
            <person name="Cabau C."/>
            <person name="Parinello H."/>
            <person name="Santidrian Yebra-Pimentel E."/>
            <person name="Kuhl H."/>
            <person name="Dirks R.P."/>
            <person name="Guessner J."/>
            <person name="Wuertz S."/>
            <person name="Du K."/>
            <person name="Schartl M."/>
        </authorList>
    </citation>
    <scope>NUCLEOTIDE SEQUENCE</scope>
    <source>
        <strain evidence="18">STURGEONOMICS-FGT-2020</strain>
        <tissue evidence="18">Whole blood</tissue>
    </source>
</reference>
<feature type="domain" description="Fibronectin type-III" evidence="17">
    <location>
        <begin position="710"/>
        <end position="796"/>
    </location>
</feature>
<dbReference type="Proteomes" id="UP001230051">
    <property type="component" value="Unassembled WGS sequence"/>
</dbReference>
<feature type="domain" description="Fibronectin type-III" evidence="17">
    <location>
        <begin position="1502"/>
        <end position="1591"/>
    </location>
</feature>
<feature type="domain" description="Fibronectin type-III" evidence="17">
    <location>
        <begin position="449"/>
        <end position="535"/>
    </location>
</feature>
<dbReference type="InterPro" id="IPR000387">
    <property type="entry name" value="Tyr_Pase_dom"/>
</dbReference>
<feature type="domain" description="Fibronectin type-III" evidence="17">
    <location>
        <begin position="275"/>
        <end position="361"/>
    </location>
</feature>
<comment type="caution">
    <text evidence="18">The sequence shown here is derived from an EMBL/GenBank/DDBJ whole genome shotgun (WGS) entry which is preliminary data.</text>
</comment>
<feature type="domain" description="Fibronectin type-III" evidence="17">
    <location>
        <begin position="1592"/>
        <end position="1679"/>
    </location>
</feature>
<dbReference type="PROSITE" id="PS50056">
    <property type="entry name" value="TYR_PHOSPHATASE_2"/>
    <property type="match status" value="1"/>
</dbReference>
<feature type="chain" id="PRO_5041916671" description="protein-tyrosine-phosphatase" evidence="14">
    <location>
        <begin position="32"/>
        <end position="2556"/>
    </location>
</feature>
<name>A0AAD8D023_ACIOX</name>
<evidence type="ECO:0000256" key="9">
    <source>
        <dbReference type="ARBA" id="ARBA00023136"/>
    </source>
</evidence>
<dbReference type="PROSITE" id="PS50055">
    <property type="entry name" value="TYR_PHOSPHATASE_PTP"/>
    <property type="match status" value="1"/>
</dbReference>
<dbReference type="Pfam" id="PF00102">
    <property type="entry name" value="Y_phosphatase"/>
    <property type="match status" value="1"/>
</dbReference>
<feature type="domain" description="Fibronectin type-III" evidence="17">
    <location>
        <begin position="797"/>
        <end position="883"/>
    </location>
</feature>
<keyword evidence="7" id="KW-0904">Protein phosphatase</keyword>
<feature type="domain" description="Fibronectin type-III" evidence="17">
    <location>
        <begin position="362"/>
        <end position="448"/>
    </location>
</feature>
<evidence type="ECO:0000256" key="7">
    <source>
        <dbReference type="ARBA" id="ARBA00022912"/>
    </source>
</evidence>
<dbReference type="EMBL" id="JAGXEW010000021">
    <property type="protein sequence ID" value="KAK1159862.1"/>
    <property type="molecule type" value="Genomic_DNA"/>
</dbReference>
<dbReference type="PANTHER" id="PTHR46957:SF5">
    <property type="entry name" value="PROTEIN-TYROSINE-PHOSPHATASE"/>
    <property type="match status" value="1"/>
</dbReference>
<evidence type="ECO:0000313" key="19">
    <source>
        <dbReference type="Proteomes" id="UP001230051"/>
    </source>
</evidence>
<evidence type="ECO:0000256" key="11">
    <source>
        <dbReference type="ARBA" id="ARBA00025789"/>
    </source>
</evidence>
<proteinExistence type="inferred from homology"/>
<evidence type="ECO:0000256" key="10">
    <source>
        <dbReference type="ARBA" id="ARBA00023180"/>
    </source>
</evidence>
<dbReference type="Pfam" id="PF18861">
    <property type="entry name" value="PTP_tm"/>
    <property type="match status" value="1"/>
</dbReference>
<keyword evidence="6" id="KW-0378">Hydrolase</keyword>
<evidence type="ECO:0000259" key="16">
    <source>
        <dbReference type="PROSITE" id="PS50056"/>
    </source>
</evidence>
<comment type="similarity">
    <text evidence="11">Belongs to the protein-tyrosine phosphatase family. Receptor class 3 subfamily.</text>
</comment>
<evidence type="ECO:0000256" key="12">
    <source>
        <dbReference type="ARBA" id="ARBA00051722"/>
    </source>
</evidence>
<dbReference type="EC" id="3.1.3.48" evidence="2"/>
<keyword evidence="3 13" id="KW-0812">Transmembrane</keyword>
<dbReference type="PRINTS" id="PR00700">
    <property type="entry name" value="PRTYPHPHTASE"/>
</dbReference>
<evidence type="ECO:0000256" key="2">
    <source>
        <dbReference type="ARBA" id="ARBA00013064"/>
    </source>
</evidence>
<evidence type="ECO:0000259" key="15">
    <source>
        <dbReference type="PROSITE" id="PS50055"/>
    </source>
</evidence>
<keyword evidence="10" id="KW-0325">Glycoprotein</keyword>
<keyword evidence="19" id="KW-1185">Reference proteome</keyword>
<evidence type="ECO:0000313" key="18">
    <source>
        <dbReference type="EMBL" id="KAK1159862.1"/>
    </source>
</evidence>
<dbReference type="InterPro" id="IPR041201">
    <property type="entry name" value="PTPRJ_TM"/>
</dbReference>
<organism evidence="18 19">
    <name type="scientific">Acipenser oxyrinchus oxyrinchus</name>
    <dbReference type="NCBI Taxonomy" id="40147"/>
    <lineage>
        <taxon>Eukaryota</taxon>
        <taxon>Metazoa</taxon>
        <taxon>Chordata</taxon>
        <taxon>Craniata</taxon>
        <taxon>Vertebrata</taxon>
        <taxon>Euteleostomi</taxon>
        <taxon>Actinopterygii</taxon>
        <taxon>Chondrostei</taxon>
        <taxon>Acipenseriformes</taxon>
        <taxon>Acipenseridae</taxon>
        <taxon>Acipenser</taxon>
    </lineage>
</organism>
<keyword evidence="4 14" id="KW-0732">Signal</keyword>
<accession>A0AAD8D023</accession>
<evidence type="ECO:0000256" key="1">
    <source>
        <dbReference type="ARBA" id="ARBA00004479"/>
    </source>
</evidence>
<dbReference type="InterPro" id="IPR036116">
    <property type="entry name" value="FN3_sf"/>
</dbReference>
<evidence type="ECO:0000256" key="5">
    <source>
        <dbReference type="ARBA" id="ARBA00022737"/>
    </source>
</evidence>